<organism evidence="5 6">
    <name type="scientific">Oikopleura dioica</name>
    <name type="common">Tunicate</name>
    <dbReference type="NCBI Taxonomy" id="34765"/>
    <lineage>
        <taxon>Eukaryota</taxon>
        <taxon>Metazoa</taxon>
        <taxon>Chordata</taxon>
        <taxon>Tunicata</taxon>
        <taxon>Appendicularia</taxon>
        <taxon>Copelata</taxon>
        <taxon>Oikopleuridae</taxon>
        <taxon>Oikopleura</taxon>
    </lineage>
</organism>
<feature type="domain" description="SH2" evidence="4">
    <location>
        <begin position="47"/>
        <end position="148"/>
    </location>
</feature>
<feature type="compositionally biased region" description="Basic and acidic residues" evidence="3">
    <location>
        <begin position="216"/>
        <end position="225"/>
    </location>
</feature>
<dbReference type="CDD" id="cd09923">
    <property type="entry name" value="SH2_SOCS_family"/>
    <property type="match status" value="1"/>
</dbReference>
<dbReference type="SUPFAM" id="SSF55550">
    <property type="entry name" value="SH2 domain"/>
    <property type="match status" value="1"/>
</dbReference>
<keyword evidence="6" id="KW-1185">Reference proteome</keyword>
<evidence type="ECO:0000313" key="5">
    <source>
        <dbReference type="EMBL" id="CAG5102613.1"/>
    </source>
</evidence>
<evidence type="ECO:0000259" key="4">
    <source>
        <dbReference type="PROSITE" id="PS50001"/>
    </source>
</evidence>
<evidence type="ECO:0000313" key="6">
    <source>
        <dbReference type="Proteomes" id="UP001158576"/>
    </source>
</evidence>
<keyword evidence="1 2" id="KW-0727">SH2 domain</keyword>
<dbReference type="InterPro" id="IPR036860">
    <property type="entry name" value="SH2_dom_sf"/>
</dbReference>
<name>A0ABN7SRV7_OIKDI</name>
<feature type="region of interest" description="Disordered" evidence="3">
    <location>
        <begin position="1"/>
        <end position="24"/>
    </location>
</feature>
<protein>
    <submittedName>
        <fullName evidence="5">Oidioi.mRNA.OKI2018_I69.chr1.g384.t1.cds</fullName>
    </submittedName>
</protein>
<dbReference type="PANTHER" id="PTHR10155">
    <property type="entry name" value="PHOSPHATIDYLINOSITOL 3-KINASE REGULATORY SUBUNIT"/>
    <property type="match status" value="1"/>
</dbReference>
<evidence type="ECO:0000256" key="3">
    <source>
        <dbReference type="SAM" id="MobiDB-lite"/>
    </source>
</evidence>
<feature type="compositionally biased region" description="Polar residues" evidence="3">
    <location>
        <begin position="192"/>
        <end position="202"/>
    </location>
</feature>
<evidence type="ECO:0000256" key="2">
    <source>
        <dbReference type="PROSITE-ProRule" id="PRU00191"/>
    </source>
</evidence>
<feature type="compositionally biased region" description="Low complexity" evidence="3">
    <location>
        <begin position="11"/>
        <end position="24"/>
    </location>
</feature>
<gene>
    <name evidence="5" type="ORF">OKIOD_LOCUS9149</name>
</gene>
<dbReference type="InterPro" id="IPR000980">
    <property type="entry name" value="SH2"/>
</dbReference>
<dbReference type="SMART" id="SM00252">
    <property type="entry name" value="SH2"/>
    <property type="match status" value="1"/>
</dbReference>
<sequence>MSSRESSRRGSNAYSHSSLSSNGSSVTATRDLWRLRQTMHCLEKCVFYHGSLNRNAAREKMRRCKPGCYLIRDSNDPQYLFTLQQTLHFVGPCATRIAFIQGLFRFQDSTGVENGARENRGFPCVVSLIEHYASKYREMDVLALRYPVSKHDEIHEEAEEHNCFVESPHDDAAETPRRIHPELAASLAGSTQTCNSCTSHSGPTRLEYQDGQQNGHHAERVSRRANSDGAIATGFAEHGRRSTIHATDISTEMRPNDLRQSLNGLKERMESEIEKTNQPNLEEIFPGIEPLISTARRNSADRHFKKASLDPYFTCESIMQNTLPTQQQIEKSSRRSSRKSLARSREELEAEIDRDYNFSSSLGNVKIDLDDLGAILGGTSITVANDD</sequence>
<dbReference type="PROSITE" id="PS50001">
    <property type="entry name" value="SH2"/>
    <property type="match status" value="1"/>
</dbReference>
<accession>A0ABN7SRV7</accession>
<reference evidence="5 6" key="1">
    <citation type="submission" date="2021-04" db="EMBL/GenBank/DDBJ databases">
        <authorList>
            <person name="Bliznina A."/>
        </authorList>
    </citation>
    <scope>NUCLEOTIDE SEQUENCE [LARGE SCALE GENOMIC DNA]</scope>
</reference>
<proteinExistence type="predicted"/>
<dbReference type="Proteomes" id="UP001158576">
    <property type="component" value="Chromosome 1"/>
</dbReference>
<dbReference type="EMBL" id="OU015566">
    <property type="protein sequence ID" value="CAG5102613.1"/>
    <property type="molecule type" value="Genomic_DNA"/>
</dbReference>
<dbReference type="Gene3D" id="3.30.505.10">
    <property type="entry name" value="SH2 domain"/>
    <property type="match status" value="1"/>
</dbReference>
<feature type="region of interest" description="Disordered" evidence="3">
    <location>
        <begin position="192"/>
        <end position="225"/>
    </location>
</feature>
<dbReference type="PANTHER" id="PTHR10155:SF16">
    <property type="entry name" value="SUPPRESSOR OF CYTOKINE SIGNALING 2"/>
    <property type="match status" value="1"/>
</dbReference>
<evidence type="ECO:0000256" key="1">
    <source>
        <dbReference type="ARBA" id="ARBA00022999"/>
    </source>
</evidence>